<dbReference type="AlphaFoldDB" id="A0AAW0G1X4"/>
<reference evidence="3 4" key="1">
    <citation type="submission" date="2022-09" db="EMBL/GenBank/DDBJ databases">
        <authorList>
            <person name="Palmer J.M."/>
        </authorList>
    </citation>
    <scope>NUCLEOTIDE SEQUENCE [LARGE SCALE GENOMIC DNA]</scope>
    <source>
        <strain evidence="3 4">DSM 7382</strain>
    </source>
</reference>
<dbReference type="EMBL" id="JASBNA010000032">
    <property type="protein sequence ID" value="KAK7683050.1"/>
    <property type="molecule type" value="Genomic_DNA"/>
</dbReference>
<evidence type="ECO:0000313" key="4">
    <source>
        <dbReference type="Proteomes" id="UP001385951"/>
    </source>
</evidence>
<proteinExistence type="predicted"/>
<feature type="transmembrane region" description="Helical" evidence="1">
    <location>
        <begin position="81"/>
        <end position="101"/>
    </location>
</feature>
<evidence type="ECO:0000313" key="3">
    <source>
        <dbReference type="EMBL" id="KAK7683050.1"/>
    </source>
</evidence>
<keyword evidence="1" id="KW-0472">Membrane</keyword>
<feature type="transmembrane region" description="Helical" evidence="1">
    <location>
        <begin position="46"/>
        <end position="69"/>
    </location>
</feature>
<evidence type="ECO:0000256" key="1">
    <source>
        <dbReference type="SAM" id="Phobius"/>
    </source>
</evidence>
<feature type="transmembrane region" description="Helical" evidence="1">
    <location>
        <begin position="107"/>
        <end position="127"/>
    </location>
</feature>
<sequence>MDTLTFLLNSRDLNRQGVLSALVVLYYDYSLTFFREVELFWLEPRFTWPSFFFFLTRYSALLAHIPIVLEFFVSTLSYQIYCIYAATLLVALQIIRTYAIFERNNYLLGFLLVLAVTLLGVSAWAFLRSMRYARPSSFLMSTGERICALPVTDIQGRFLAISWSSAAVFDTVIFLLTVFKRVHEGGGLKGGLLSMMLRDGTMYYGALAILYIVDFVNLMTHRGISEVVTITNA</sequence>
<keyword evidence="1" id="KW-1133">Transmembrane helix</keyword>
<organism evidence="3 4">
    <name type="scientific">Cerrena zonata</name>
    <dbReference type="NCBI Taxonomy" id="2478898"/>
    <lineage>
        <taxon>Eukaryota</taxon>
        <taxon>Fungi</taxon>
        <taxon>Dikarya</taxon>
        <taxon>Basidiomycota</taxon>
        <taxon>Agaricomycotina</taxon>
        <taxon>Agaricomycetes</taxon>
        <taxon>Polyporales</taxon>
        <taxon>Cerrenaceae</taxon>
        <taxon>Cerrena</taxon>
    </lineage>
</organism>
<name>A0AAW0G1X4_9APHY</name>
<dbReference type="Pfam" id="PF20151">
    <property type="entry name" value="DUF6533"/>
    <property type="match status" value="1"/>
</dbReference>
<evidence type="ECO:0000259" key="2">
    <source>
        <dbReference type="Pfam" id="PF20151"/>
    </source>
</evidence>
<keyword evidence="1" id="KW-0812">Transmembrane</keyword>
<comment type="caution">
    <text evidence="3">The sequence shown here is derived from an EMBL/GenBank/DDBJ whole genome shotgun (WGS) entry which is preliminary data.</text>
</comment>
<protein>
    <recommendedName>
        <fullName evidence="2">DUF6533 domain-containing protein</fullName>
    </recommendedName>
</protein>
<dbReference type="Proteomes" id="UP001385951">
    <property type="component" value="Unassembled WGS sequence"/>
</dbReference>
<gene>
    <name evidence="3" type="ORF">QCA50_013722</name>
</gene>
<feature type="domain" description="DUF6533" evidence="2">
    <location>
        <begin position="19"/>
        <end position="62"/>
    </location>
</feature>
<accession>A0AAW0G1X4</accession>
<dbReference type="InterPro" id="IPR045340">
    <property type="entry name" value="DUF6533"/>
</dbReference>
<feature type="transmembrane region" description="Helical" evidence="1">
    <location>
        <begin position="202"/>
        <end position="220"/>
    </location>
</feature>
<keyword evidence="4" id="KW-1185">Reference proteome</keyword>
<feature type="transmembrane region" description="Helical" evidence="1">
    <location>
        <begin position="158"/>
        <end position="182"/>
    </location>
</feature>